<sequence>MLQPKDDVVNWAAFAQTRAIIGADFGRLLTYYREDAAKSIVAVEQAFIARDAVAMVRPAHTLKGDSLQFGAEAIGKLSEKIEHAARQCVEDRSAPDDLGADVPRLRPLLIETLRLFEREVASDAARLARRPGAPAAARGFGRKGA</sequence>
<name>A0A5D9C6V4_9SPHN</name>
<dbReference type="SUPFAM" id="SSF47226">
    <property type="entry name" value="Histidine-containing phosphotransfer domain, HPT domain"/>
    <property type="match status" value="1"/>
</dbReference>
<keyword evidence="5" id="KW-1185">Reference proteome</keyword>
<dbReference type="InterPro" id="IPR008207">
    <property type="entry name" value="Sig_transdc_His_kin_Hpt_dom"/>
</dbReference>
<keyword evidence="2" id="KW-0597">Phosphoprotein</keyword>
<dbReference type="Proteomes" id="UP000322077">
    <property type="component" value="Unassembled WGS sequence"/>
</dbReference>
<gene>
    <name evidence="4" type="ORF">FYJ91_06100</name>
</gene>
<proteinExistence type="predicted"/>
<keyword evidence="1" id="KW-0902">Two-component regulatory system</keyword>
<organism evidence="4 5">
    <name type="scientific">Sphingomonas montanisoli</name>
    <dbReference type="NCBI Taxonomy" id="2606412"/>
    <lineage>
        <taxon>Bacteria</taxon>
        <taxon>Pseudomonadati</taxon>
        <taxon>Pseudomonadota</taxon>
        <taxon>Alphaproteobacteria</taxon>
        <taxon>Sphingomonadales</taxon>
        <taxon>Sphingomonadaceae</taxon>
        <taxon>Sphingomonas</taxon>
    </lineage>
</organism>
<dbReference type="RefSeq" id="WP_149521415.1">
    <property type="nucleotide sequence ID" value="NZ_VTOU01000002.1"/>
</dbReference>
<dbReference type="PROSITE" id="PS50894">
    <property type="entry name" value="HPT"/>
    <property type="match status" value="1"/>
</dbReference>
<reference evidence="4 5" key="1">
    <citation type="submission" date="2019-08" db="EMBL/GenBank/DDBJ databases">
        <authorList>
            <person name="Wang G."/>
            <person name="Xu Z."/>
        </authorList>
    </citation>
    <scope>NUCLEOTIDE SEQUENCE [LARGE SCALE GENOMIC DNA]</scope>
    <source>
        <strain evidence="4 5">ZX</strain>
    </source>
</reference>
<feature type="domain" description="HPt" evidence="3">
    <location>
        <begin position="21"/>
        <end position="123"/>
    </location>
</feature>
<dbReference type="AlphaFoldDB" id="A0A5D9C6V4"/>
<evidence type="ECO:0000256" key="2">
    <source>
        <dbReference type="PROSITE-ProRule" id="PRU00110"/>
    </source>
</evidence>
<evidence type="ECO:0000313" key="5">
    <source>
        <dbReference type="Proteomes" id="UP000322077"/>
    </source>
</evidence>
<dbReference type="InterPro" id="IPR036641">
    <property type="entry name" value="HPT_dom_sf"/>
</dbReference>
<protein>
    <submittedName>
        <fullName evidence="4">Hpt domain-containing protein</fullName>
    </submittedName>
</protein>
<evidence type="ECO:0000256" key="1">
    <source>
        <dbReference type="ARBA" id="ARBA00023012"/>
    </source>
</evidence>
<evidence type="ECO:0000313" key="4">
    <source>
        <dbReference type="EMBL" id="TZG27196.1"/>
    </source>
</evidence>
<comment type="caution">
    <text evidence="4">The sequence shown here is derived from an EMBL/GenBank/DDBJ whole genome shotgun (WGS) entry which is preliminary data.</text>
</comment>
<evidence type="ECO:0000259" key="3">
    <source>
        <dbReference type="PROSITE" id="PS50894"/>
    </source>
</evidence>
<dbReference type="Gene3D" id="1.20.120.160">
    <property type="entry name" value="HPT domain"/>
    <property type="match status" value="1"/>
</dbReference>
<dbReference type="GO" id="GO:0004672">
    <property type="term" value="F:protein kinase activity"/>
    <property type="evidence" value="ECO:0007669"/>
    <property type="project" value="UniProtKB-ARBA"/>
</dbReference>
<dbReference type="GO" id="GO:0000160">
    <property type="term" value="P:phosphorelay signal transduction system"/>
    <property type="evidence" value="ECO:0007669"/>
    <property type="project" value="UniProtKB-KW"/>
</dbReference>
<dbReference type="Pfam" id="PF01627">
    <property type="entry name" value="Hpt"/>
    <property type="match status" value="1"/>
</dbReference>
<accession>A0A5D9C6V4</accession>
<dbReference type="EMBL" id="VTOU01000002">
    <property type="protein sequence ID" value="TZG27196.1"/>
    <property type="molecule type" value="Genomic_DNA"/>
</dbReference>
<feature type="modified residue" description="Phosphohistidine" evidence="2">
    <location>
        <position position="60"/>
    </location>
</feature>